<dbReference type="Proteomes" id="UP000306317">
    <property type="component" value="Unassembled WGS sequence"/>
</dbReference>
<proteinExistence type="predicted"/>
<feature type="domain" description="Bacteriophage tail tape measure N-terminal" evidence="2">
    <location>
        <begin position="32"/>
        <end position="225"/>
    </location>
</feature>
<keyword evidence="1" id="KW-1133">Transmembrane helix</keyword>
<comment type="caution">
    <text evidence="3">The sequence shown here is derived from an EMBL/GenBank/DDBJ whole genome shotgun (WGS) entry which is preliminary data.</text>
</comment>
<reference evidence="3 4" key="1">
    <citation type="submission" date="2017-02" db="EMBL/GenBank/DDBJ databases">
        <title>Whole genome sequencing of Rhodanobacter lindaniclasticus DSM 17932.</title>
        <authorList>
            <person name="Kumar S."/>
            <person name="Patil P."/>
            <person name="Patil P.B."/>
        </authorList>
    </citation>
    <scope>NUCLEOTIDE SEQUENCE [LARGE SCALE GENOMIC DNA]</scope>
    <source>
        <strain evidence="3 4">DSM 17932</strain>
    </source>
</reference>
<keyword evidence="1" id="KW-0812">Transmembrane</keyword>
<dbReference type="EMBL" id="MWIO01000077">
    <property type="protein sequence ID" value="THD04383.1"/>
    <property type="molecule type" value="Genomic_DNA"/>
</dbReference>
<keyword evidence="1" id="KW-0472">Membrane</keyword>
<evidence type="ECO:0000256" key="1">
    <source>
        <dbReference type="SAM" id="Phobius"/>
    </source>
</evidence>
<evidence type="ECO:0000313" key="4">
    <source>
        <dbReference type="Proteomes" id="UP000306317"/>
    </source>
</evidence>
<evidence type="ECO:0000259" key="2">
    <source>
        <dbReference type="Pfam" id="PF06791"/>
    </source>
</evidence>
<protein>
    <recommendedName>
        <fullName evidence="2">Bacteriophage tail tape measure N-terminal domain-containing protein</fullName>
    </recommendedName>
</protein>
<feature type="transmembrane region" description="Helical" evidence="1">
    <location>
        <begin position="86"/>
        <end position="109"/>
    </location>
</feature>
<dbReference type="Pfam" id="PF06791">
    <property type="entry name" value="TMP_2"/>
    <property type="match status" value="1"/>
</dbReference>
<dbReference type="AlphaFoldDB" id="A0A4S3K817"/>
<dbReference type="InterPro" id="IPR009628">
    <property type="entry name" value="Phage_tape_measure_N"/>
</dbReference>
<accession>A0A4S3K817</accession>
<keyword evidence="4" id="KW-1185">Reference proteome</keyword>
<evidence type="ECO:0000313" key="3">
    <source>
        <dbReference type="EMBL" id="THD04383.1"/>
    </source>
</evidence>
<organism evidence="3 4">
    <name type="scientific">Rhodanobacter lindaniclasticus</name>
    <dbReference type="NCBI Taxonomy" id="75310"/>
    <lineage>
        <taxon>Bacteria</taxon>
        <taxon>Pseudomonadati</taxon>
        <taxon>Pseudomonadota</taxon>
        <taxon>Gammaproteobacteria</taxon>
        <taxon>Lysobacterales</taxon>
        <taxon>Rhodanobacteraceae</taxon>
        <taxon>Rhodanobacter</taxon>
    </lineage>
</organism>
<sequence>MQAKLAAFKKSGAISGDDYVLFSGKIAGMRQELDKAGEATHKLTLNSAMARREMGRMGTDILMGNYGRLSQTSLTLANYTGVMGKVFSATGLSILGVAAIVGGFTASLYKAAQASAELEKAIILSGNASGMTAEQMKLMASSYATYYTSASKVMDLQKGLLATGTATTQNFRAATQAAIAFGEATGQSQKEVIQTFEGLAKDPVNTLEKINQLYGWITPAIMDNVRALVDQGDKAGAVAEAFRAINDAASDTASAEQKASTTIDRLIAKWKNGAAEIGGYYQKLVNGISPTEQFQIARKTYELHLQSTKRNSVLDRLAGEVYTPEQLRAEEASLKAMAATIQAQRDAAALGAQATEDNKAGNAANSYYDSHFATMDKMAKKQKELNDLTATYEQMWAHTDGTNARLAGVQRVVDANGKASFVGGNFDRDVAAINKKFADHNAARSNSDPFSTLNGLVQDAQVFNAGVGGDTQDNAQAKAILAIVDAGAKLIAQGQDVVTVQAKVAVGVAAVNDSYAKQADILKTQSIIAVQQYQAALDKQNDALQRTIQSQIDKIGMGDKEYAQQQQINDLYVKGAEAMTQLQLRRASIAAKGGDTSVLDANIAALQANTDKQVQIVQRGYAEMDAARADWTNGLRSSLANYLDQASDVAG</sequence>
<name>A0A4S3K817_9GAMM</name>
<gene>
    <name evidence="3" type="ORF">B1991_17420</name>
</gene>